<organism evidence="1 2">
    <name type="scientific">Anaerobutyricum hallii</name>
    <dbReference type="NCBI Taxonomy" id="39488"/>
    <lineage>
        <taxon>Bacteria</taxon>
        <taxon>Bacillati</taxon>
        <taxon>Bacillota</taxon>
        <taxon>Clostridia</taxon>
        <taxon>Lachnospirales</taxon>
        <taxon>Lachnospiraceae</taxon>
        <taxon>Anaerobutyricum</taxon>
    </lineage>
</organism>
<evidence type="ECO:0000313" key="1">
    <source>
        <dbReference type="EMBL" id="RHK38760.1"/>
    </source>
</evidence>
<dbReference type="EMBL" id="QRNJ01000031">
    <property type="protein sequence ID" value="RHK38760.1"/>
    <property type="molecule type" value="Genomic_DNA"/>
</dbReference>
<comment type="caution">
    <text evidence="1">The sequence shown here is derived from an EMBL/GenBank/DDBJ whole genome shotgun (WGS) entry which is preliminary data.</text>
</comment>
<sequence length="175" mass="20664">MAQKRKRGKPRKYDEYVKPYLTLISEWCRTMTERQIAEKLGIAYSTFNQYKLDYSELREAIKKGRQNLVAELRSSLIRRANGYDYVETKQTTEQIKLSEEMREALADAGFGKEQIENVQIVKTEVAHKHAHPDVAALNLALKNYDKENWANDPQMLDIRKKELELRERQIENSEW</sequence>
<gene>
    <name evidence="1" type="ORF">DW068_08745</name>
</gene>
<dbReference type="RefSeq" id="WP_118314595.1">
    <property type="nucleotide sequence ID" value="NZ_CALLAX010000079.1"/>
</dbReference>
<dbReference type="AlphaFoldDB" id="A0A415G6U3"/>
<reference evidence="1 2" key="1">
    <citation type="submission" date="2018-08" db="EMBL/GenBank/DDBJ databases">
        <title>A genome reference for cultivated species of the human gut microbiota.</title>
        <authorList>
            <person name="Zou Y."/>
            <person name="Xue W."/>
            <person name="Luo G."/>
        </authorList>
    </citation>
    <scope>NUCLEOTIDE SEQUENCE [LARGE SCALE GENOMIC DNA]</scope>
    <source>
        <strain evidence="1 2">AF45-14BH</strain>
    </source>
</reference>
<dbReference type="Proteomes" id="UP000283497">
    <property type="component" value="Unassembled WGS sequence"/>
</dbReference>
<accession>A0A415G6U3</accession>
<evidence type="ECO:0000313" key="2">
    <source>
        <dbReference type="Proteomes" id="UP000283497"/>
    </source>
</evidence>
<proteinExistence type="predicted"/>
<name>A0A415G6U3_9FIRM</name>
<protein>
    <submittedName>
        <fullName evidence="1">Uncharacterized protein</fullName>
    </submittedName>
</protein>